<proteinExistence type="predicted"/>
<name>A0A832I532_UNCEI</name>
<dbReference type="AlphaFoldDB" id="A0A832I532"/>
<sequence length="188" mass="19974">MPQPPRILLAALAASVLAGAASATTMVRLDTRALARGSQDIVIGQVTGTSARWNDDRTRIVTEVRVRVERALKGAAAAELVLTQPGGELDGFRYSVEGAPHFRAGEEALLFVWRDAAGRATVNGLAQGKFDIRRDPASGVRTVRRAAAGLGIGDARSLRAAPQDGREPVVTLDELVREIERTLAEGGR</sequence>
<keyword evidence="1" id="KW-0732">Signal</keyword>
<feature type="chain" id="PRO_5033016391" evidence="1">
    <location>
        <begin position="24"/>
        <end position="188"/>
    </location>
</feature>
<evidence type="ECO:0000313" key="2">
    <source>
        <dbReference type="EMBL" id="HGZ43961.1"/>
    </source>
</evidence>
<dbReference type="EMBL" id="DSQF01000022">
    <property type="protein sequence ID" value="HGZ43961.1"/>
    <property type="molecule type" value="Genomic_DNA"/>
</dbReference>
<feature type="signal peptide" evidence="1">
    <location>
        <begin position="1"/>
        <end position="23"/>
    </location>
</feature>
<evidence type="ECO:0000256" key="1">
    <source>
        <dbReference type="SAM" id="SignalP"/>
    </source>
</evidence>
<comment type="caution">
    <text evidence="2">The sequence shown here is derived from an EMBL/GenBank/DDBJ whole genome shotgun (WGS) entry which is preliminary data.</text>
</comment>
<accession>A0A832I532</accession>
<organism evidence="2">
    <name type="scientific">Eiseniibacteriota bacterium</name>
    <dbReference type="NCBI Taxonomy" id="2212470"/>
    <lineage>
        <taxon>Bacteria</taxon>
        <taxon>Candidatus Eiseniibacteriota</taxon>
    </lineage>
</organism>
<gene>
    <name evidence="2" type="ORF">ENR23_11170</name>
</gene>
<reference evidence="2" key="1">
    <citation type="journal article" date="2020" name="mSystems">
        <title>Genome- and Community-Level Interaction Insights into Carbon Utilization and Element Cycling Functions of Hydrothermarchaeota in Hydrothermal Sediment.</title>
        <authorList>
            <person name="Zhou Z."/>
            <person name="Liu Y."/>
            <person name="Xu W."/>
            <person name="Pan J."/>
            <person name="Luo Z.H."/>
            <person name="Li M."/>
        </authorList>
    </citation>
    <scope>NUCLEOTIDE SEQUENCE [LARGE SCALE GENOMIC DNA]</scope>
    <source>
        <strain evidence="2">SpSt-381</strain>
    </source>
</reference>
<protein>
    <submittedName>
        <fullName evidence="2">Uncharacterized protein</fullName>
    </submittedName>
</protein>